<dbReference type="Proteomes" id="UP000481153">
    <property type="component" value="Unassembled WGS sequence"/>
</dbReference>
<evidence type="ECO:0000313" key="1">
    <source>
        <dbReference type="EMBL" id="KAF0731893.1"/>
    </source>
</evidence>
<gene>
    <name evidence="1" type="ORF">Ae201684_010847</name>
</gene>
<protein>
    <submittedName>
        <fullName evidence="1">Uncharacterized protein</fullName>
    </submittedName>
</protein>
<dbReference type="AlphaFoldDB" id="A0A6G0WWI8"/>
<reference evidence="1 2" key="1">
    <citation type="submission" date="2019-07" db="EMBL/GenBank/DDBJ databases">
        <title>Genomics analysis of Aphanomyces spp. identifies a new class of oomycete effector associated with host adaptation.</title>
        <authorList>
            <person name="Gaulin E."/>
        </authorList>
    </citation>
    <scope>NUCLEOTIDE SEQUENCE [LARGE SCALE GENOMIC DNA]</scope>
    <source>
        <strain evidence="1 2">ATCC 201684</strain>
    </source>
</reference>
<keyword evidence="2" id="KW-1185">Reference proteome</keyword>
<comment type="caution">
    <text evidence="1">The sequence shown here is derived from an EMBL/GenBank/DDBJ whole genome shotgun (WGS) entry which is preliminary data.</text>
</comment>
<proteinExistence type="predicted"/>
<organism evidence="1 2">
    <name type="scientific">Aphanomyces euteiches</name>
    <dbReference type="NCBI Taxonomy" id="100861"/>
    <lineage>
        <taxon>Eukaryota</taxon>
        <taxon>Sar</taxon>
        <taxon>Stramenopiles</taxon>
        <taxon>Oomycota</taxon>
        <taxon>Saprolegniomycetes</taxon>
        <taxon>Saprolegniales</taxon>
        <taxon>Verrucalvaceae</taxon>
        <taxon>Aphanomyces</taxon>
    </lineage>
</organism>
<accession>A0A6G0WWI8</accession>
<sequence>MPYYQSPPTDTCLVHNGSASANRTSTIPSFAAYNFSTLPNAPPPGLRLANSARSALLKSYEQLCWSANRCEPQ</sequence>
<evidence type="ECO:0000313" key="2">
    <source>
        <dbReference type="Proteomes" id="UP000481153"/>
    </source>
</evidence>
<name>A0A6G0WWI8_9STRA</name>
<dbReference type="EMBL" id="VJMJ01000138">
    <property type="protein sequence ID" value="KAF0731893.1"/>
    <property type="molecule type" value="Genomic_DNA"/>
</dbReference>